<dbReference type="Gene3D" id="3.40.50.620">
    <property type="entry name" value="HUPs"/>
    <property type="match status" value="1"/>
</dbReference>
<dbReference type="EC" id="6.3.5.4" evidence="2"/>
<name>A0ABW7I4F2_9RHOB</name>
<evidence type="ECO:0000256" key="3">
    <source>
        <dbReference type="ARBA" id="ARBA00048741"/>
    </source>
</evidence>
<dbReference type="InterPro" id="IPR014729">
    <property type="entry name" value="Rossmann-like_a/b/a_fold"/>
</dbReference>
<dbReference type="RefSeq" id="WP_377168819.1">
    <property type="nucleotide sequence ID" value="NZ_JBHTJC010000001.1"/>
</dbReference>
<keyword evidence="5" id="KW-1185">Reference proteome</keyword>
<proteinExistence type="predicted"/>
<evidence type="ECO:0000313" key="4">
    <source>
        <dbReference type="EMBL" id="MFH0252855.1"/>
    </source>
</evidence>
<evidence type="ECO:0000256" key="1">
    <source>
        <dbReference type="ARBA" id="ARBA00005187"/>
    </source>
</evidence>
<reference evidence="4 5" key="1">
    <citation type="submission" date="2024-10" db="EMBL/GenBank/DDBJ databases">
        <authorList>
            <person name="Yang X.-N."/>
        </authorList>
    </citation>
    <scope>NUCLEOTIDE SEQUENCE [LARGE SCALE GENOMIC DNA]</scope>
    <source>
        <strain evidence="4 5">CAU 1059</strain>
    </source>
</reference>
<evidence type="ECO:0000256" key="2">
    <source>
        <dbReference type="ARBA" id="ARBA00012737"/>
    </source>
</evidence>
<comment type="catalytic activity">
    <reaction evidence="3">
        <text>L-aspartate + L-glutamine + ATP + H2O = L-asparagine + L-glutamate + AMP + diphosphate + H(+)</text>
        <dbReference type="Rhea" id="RHEA:12228"/>
        <dbReference type="ChEBI" id="CHEBI:15377"/>
        <dbReference type="ChEBI" id="CHEBI:15378"/>
        <dbReference type="ChEBI" id="CHEBI:29985"/>
        <dbReference type="ChEBI" id="CHEBI:29991"/>
        <dbReference type="ChEBI" id="CHEBI:30616"/>
        <dbReference type="ChEBI" id="CHEBI:33019"/>
        <dbReference type="ChEBI" id="CHEBI:58048"/>
        <dbReference type="ChEBI" id="CHEBI:58359"/>
        <dbReference type="ChEBI" id="CHEBI:456215"/>
        <dbReference type="EC" id="6.3.5.4"/>
    </reaction>
</comment>
<dbReference type="EMBL" id="JBIHMM010000001">
    <property type="protein sequence ID" value="MFH0252855.1"/>
    <property type="molecule type" value="Genomic_DNA"/>
</dbReference>
<evidence type="ECO:0000313" key="5">
    <source>
        <dbReference type="Proteomes" id="UP001607157"/>
    </source>
</evidence>
<dbReference type="SUPFAM" id="SSF52402">
    <property type="entry name" value="Adenine nucleotide alpha hydrolases-like"/>
    <property type="match status" value="1"/>
</dbReference>
<dbReference type="PANTHER" id="PTHR43284:SF1">
    <property type="entry name" value="ASPARAGINE SYNTHETASE"/>
    <property type="match status" value="1"/>
</dbReference>
<dbReference type="InterPro" id="IPR029055">
    <property type="entry name" value="Ntn_hydrolases_N"/>
</dbReference>
<comment type="pathway">
    <text evidence="1">Amino-acid biosynthesis; L-asparagine biosynthesis; L-asparagine from L-aspartate (L-Gln route): step 1/1.</text>
</comment>
<protein>
    <recommendedName>
        <fullName evidence="2">asparagine synthase (glutamine-hydrolyzing)</fullName>
        <ecNumber evidence="2">6.3.5.4</ecNumber>
    </recommendedName>
</protein>
<dbReference type="InterPro" id="IPR051786">
    <property type="entry name" value="ASN_synthetase/amidase"/>
</dbReference>
<comment type="caution">
    <text evidence="4">The sequence shown here is derived from an EMBL/GenBank/DDBJ whole genome shotgun (WGS) entry which is preliminary data.</text>
</comment>
<dbReference type="PANTHER" id="PTHR43284">
    <property type="entry name" value="ASPARAGINE SYNTHETASE (GLUTAMINE-HYDROLYZING)"/>
    <property type="match status" value="1"/>
</dbReference>
<organism evidence="4 5">
    <name type="scientific">Roseovarius aquimarinus</name>
    <dbReference type="NCBI Taxonomy" id="1229156"/>
    <lineage>
        <taxon>Bacteria</taxon>
        <taxon>Pseudomonadati</taxon>
        <taxon>Pseudomonadota</taxon>
        <taxon>Alphaproteobacteria</taxon>
        <taxon>Rhodobacterales</taxon>
        <taxon>Roseobacteraceae</taxon>
        <taxon>Roseovarius</taxon>
    </lineage>
</organism>
<gene>
    <name evidence="4" type="ORF">ACGRVM_03055</name>
</gene>
<sequence length="523" mass="57210">MTIGADPPLIWLDWGQGAPVMSGCASWRSGPDLPARIGRLYAAWKWDGTRLRAEVDRHGFHSLFVYRKGDTIAISPSLLALVAAGADPAPDTRALAVFHRIGVFINDDTPLRHVRTLPPNGRLEWREGRLEITGGTPIPKVQSITREGALEGMTAHFREAMRRILDMWDEPLTLPLSGGRDSRHILLEMLHQGRRPRSCITFHHNGAAMNGEALAARALAERAGIAHDVAGHARPRLADALRCAVMTSLCADEHAQMMPLHDYMLARGGAAFDGIAGDILTNPDNDAEAFFRLAEKGDFTGIARGLCEGHGRVISEPGWGRGAGPILSPGMDEEVHDYLGETIAAYADAPDPYQVFWMYHRTRREINFVPQAILAPATPVFCPYLDPDFAEFCLSLPYAVTCDQMLHDDVIARAYPDFADIPYAAGFRAPAPQGGGAMHKLRGALDVMRITAAMGPRAKAERRAFLRPPGQLKRGPDMALRLHALCLDGLDAARARRLLDLAGTLEAARPRRLISDSLPERAP</sequence>
<dbReference type="SUPFAM" id="SSF56235">
    <property type="entry name" value="N-terminal nucleophile aminohydrolases (Ntn hydrolases)"/>
    <property type="match status" value="1"/>
</dbReference>
<accession>A0ABW7I4F2</accession>
<dbReference type="Proteomes" id="UP001607157">
    <property type="component" value="Unassembled WGS sequence"/>
</dbReference>